<evidence type="ECO:0008006" key="3">
    <source>
        <dbReference type="Google" id="ProtNLM"/>
    </source>
</evidence>
<sequence>MIVSKSFQWSDARSVTVIIAGLALGLSAEARSEERVLDTLQMHGFLSQALVITDDNNFFGPSSEDEGSLKFTEIGANVSLRPHEDVLLAAQVLSRRAGGDGSDASPKLDYGLIDYQMLSNQQRTFGIQVGRFKNPFGFYNQTRDVAFTRPSILLPQSIYFDRTRSLALSGDGISLYHEERFNQGLLRTQIGFGQAQAGDDLRRTLRLDTLDGSLDPRESAIGQIRYEHDGGRIIAAISTASANARFDSSTPGLSDGDFFFKPWIFSLQYNEENWSLTGEYAWRNSGLEDFNNPALNFDVTGESWYVQYTRRFDENWQWLIRYDSLISNRDDTSGNEYEEKGLGPAHSQFADDITLGLQWTPHPRLLLAGEYHHVDGTGWLPVQDNPDPSETSRRWNMLLFQLSLRF</sequence>
<name>A0ABV1N612_9GAMM</name>
<accession>A0ABV1N612</accession>
<proteinExistence type="predicted"/>
<organism evidence="1 2">
    <name type="scientific">Halomonas pelophila</name>
    <dbReference type="NCBI Taxonomy" id="3151122"/>
    <lineage>
        <taxon>Bacteria</taxon>
        <taxon>Pseudomonadati</taxon>
        <taxon>Pseudomonadota</taxon>
        <taxon>Gammaproteobacteria</taxon>
        <taxon>Oceanospirillales</taxon>
        <taxon>Halomonadaceae</taxon>
        <taxon>Halomonas</taxon>
    </lineage>
</organism>
<dbReference type="EMBL" id="JBEGCI010000005">
    <property type="protein sequence ID" value="MEQ6888541.1"/>
    <property type="molecule type" value="Genomic_DNA"/>
</dbReference>
<reference evidence="1 2" key="1">
    <citation type="submission" date="2024-05" db="EMBL/GenBank/DDBJ databases">
        <title>Halomonas sp. CS7 16S ribosomal RNA gene Genome sequencing and assembly.</title>
        <authorList>
            <person name="Yook S."/>
        </authorList>
    </citation>
    <scope>NUCLEOTIDE SEQUENCE [LARGE SCALE GENOMIC DNA]</scope>
    <source>
        <strain evidence="1 2">CS7</strain>
    </source>
</reference>
<comment type="caution">
    <text evidence="1">The sequence shown here is derived from an EMBL/GenBank/DDBJ whole genome shotgun (WGS) entry which is preliminary data.</text>
</comment>
<evidence type="ECO:0000313" key="1">
    <source>
        <dbReference type="EMBL" id="MEQ6888541.1"/>
    </source>
</evidence>
<protein>
    <recommendedName>
        <fullName evidence="3">Porin</fullName>
    </recommendedName>
</protein>
<dbReference type="RefSeq" id="WP_349758072.1">
    <property type="nucleotide sequence ID" value="NZ_JBEGCI010000005.1"/>
</dbReference>
<dbReference type="Proteomes" id="UP001472978">
    <property type="component" value="Unassembled WGS sequence"/>
</dbReference>
<keyword evidence="2" id="KW-1185">Reference proteome</keyword>
<dbReference type="SUPFAM" id="SSF56935">
    <property type="entry name" value="Porins"/>
    <property type="match status" value="1"/>
</dbReference>
<gene>
    <name evidence="1" type="ORF">ABE957_07630</name>
</gene>
<dbReference type="InterPro" id="IPR023614">
    <property type="entry name" value="Porin_dom_sf"/>
</dbReference>
<evidence type="ECO:0000313" key="2">
    <source>
        <dbReference type="Proteomes" id="UP001472978"/>
    </source>
</evidence>
<dbReference type="Gene3D" id="2.40.160.10">
    <property type="entry name" value="Porin"/>
    <property type="match status" value="1"/>
</dbReference>